<accession>A0A2T0BIQ5</accession>
<keyword evidence="1" id="KW-0812">Transmembrane</keyword>
<evidence type="ECO:0000313" key="2">
    <source>
        <dbReference type="EMBL" id="PRR83769.1"/>
    </source>
</evidence>
<proteinExistence type="predicted"/>
<evidence type="ECO:0000313" key="3">
    <source>
        <dbReference type="Proteomes" id="UP000239471"/>
    </source>
</evidence>
<protein>
    <submittedName>
        <fullName evidence="2">Uncharacterized protein</fullName>
    </submittedName>
</protein>
<sequence>MNMLSKFMSNSKNKKLGMKDFLAYIGVVVLSQLAPQIETYFSVPNLSDIICSLLILAAFLKINRDLIILEVSRKAQIFLGIIIPIFIVISIFIVDYN</sequence>
<gene>
    <name evidence="2" type="ORF">CLVI_07160</name>
</gene>
<reference evidence="2 3" key="1">
    <citation type="submission" date="2018-03" db="EMBL/GenBank/DDBJ databases">
        <title>Genome sequence of Clostridium vincentii DSM 10228.</title>
        <authorList>
            <person name="Poehlein A."/>
            <person name="Daniel R."/>
        </authorList>
    </citation>
    <scope>NUCLEOTIDE SEQUENCE [LARGE SCALE GENOMIC DNA]</scope>
    <source>
        <strain evidence="2 3">DSM 10228</strain>
    </source>
</reference>
<feature type="transmembrane region" description="Helical" evidence="1">
    <location>
        <begin position="46"/>
        <end position="63"/>
    </location>
</feature>
<keyword evidence="3" id="KW-1185">Reference proteome</keyword>
<name>A0A2T0BIQ5_9CLOT</name>
<comment type="caution">
    <text evidence="2">The sequence shown here is derived from an EMBL/GenBank/DDBJ whole genome shotgun (WGS) entry which is preliminary data.</text>
</comment>
<keyword evidence="1" id="KW-1133">Transmembrane helix</keyword>
<dbReference type="Proteomes" id="UP000239471">
    <property type="component" value="Unassembled WGS sequence"/>
</dbReference>
<keyword evidence="1" id="KW-0472">Membrane</keyword>
<organism evidence="2 3">
    <name type="scientific">Clostridium vincentii</name>
    <dbReference type="NCBI Taxonomy" id="52704"/>
    <lineage>
        <taxon>Bacteria</taxon>
        <taxon>Bacillati</taxon>
        <taxon>Bacillota</taxon>
        <taxon>Clostridia</taxon>
        <taxon>Eubacteriales</taxon>
        <taxon>Clostridiaceae</taxon>
        <taxon>Clostridium</taxon>
    </lineage>
</organism>
<dbReference type="AlphaFoldDB" id="A0A2T0BIQ5"/>
<dbReference type="EMBL" id="PVXQ01000005">
    <property type="protein sequence ID" value="PRR83769.1"/>
    <property type="molecule type" value="Genomic_DNA"/>
</dbReference>
<feature type="transmembrane region" description="Helical" evidence="1">
    <location>
        <begin position="75"/>
        <end position="94"/>
    </location>
</feature>
<evidence type="ECO:0000256" key="1">
    <source>
        <dbReference type="SAM" id="Phobius"/>
    </source>
</evidence>